<evidence type="ECO:0000259" key="2">
    <source>
        <dbReference type="PROSITE" id="PS50994"/>
    </source>
</evidence>
<dbReference type="InterPro" id="IPR036397">
    <property type="entry name" value="RNaseH_sf"/>
</dbReference>
<dbReference type="SUPFAM" id="SSF53098">
    <property type="entry name" value="Ribonuclease H-like"/>
    <property type="match status" value="1"/>
</dbReference>
<name>A0A2U2D5X8_9PSED</name>
<dbReference type="InterPro" id="IPR012337">
    <property type="entry name" value="RNaseH-like_sf"/>
</dbReference>
<dbReference type="EMBL" id="QFAW01000022">
    <property type="protein sequence ID" value="PWE43042.1"/>
    <property type="molecule type" value="Genomic_DNA"/>
</dbReference>
<comment type="caution">
    <text evidence="3">The sequence shown here is derived from an EMBL/GenBank/DDBJ whole genome shotgun (WGS) entry which is preliminary data.</text>
</comment>
<dbReference type="Proteomes" id="UP000245056">
    <property type="component" value="Unassembled WGS sequence"/>
</dbReference>
<protein>
    <submittedName>
        <fullName evidence="3">Integrase</fullName>
    </submittedName>
</protein>
<reference evidence="3 4" key="1">
    <citation type="submission" date="2018-05" db="EMBL/GenBank/DDBJ databases">
        <title>Genome sequences of two Antarctic strains of Pseudomonas prosekii: insights into adaptation to extreme conditions.</title>
        <authorList>
            <person name="Snopkova K."/>
            <person name="Dufkova K."/>
            <person name="Cejkova D."/>
            <person name="Sedlacek I."/>
            <person name="Smajs D."/>
        </authorList>
    </citation>
    <scope>NUCLEOTIDE SEQUENCE [LARGE SCALE GENOMIC DNA]</scope>
    <source>
        <strain evidence="3 4">P2673</strain>
    </source>
</reference>
<dbReference type="InterPro" id="IPR015378">
    <property type="entry name" value="Transposase-like_Mu_C"/>
</dbReference>
<organism evidence="3 4">
    <name type="scientific">Pseudomonas prosekii</name>
    <dbReference type="NCBI Taxonomy" id="1148509"/>
    <lineage>
        <taxon>Bacteria</taxon>
        <taxon>Pseudomonadati</taxon>
        <taxon>Pseudomonadota</taxon>
        <taxon>Gammaproteobacteria</taxon>
        <taxon>Pseudomonadales</taxon>
        <taxon>Pseudomonadaceae</taxon>
        <taxon>Pseudomonas</taxon>
    </lineage>
</organism>
<proteinExistence type="predicted"/>
<sequence>MQTFLLKARLVVIIRGVRMSLHRRLIDRRLLFVDELGEPTKLSEVEFYLGYQRHEIQVCADQPYLGVIPYVRNVAPDLTCFPAKHSEEALRRRKYITSILEDEKMLPGKEFLQKKIDEIAALIEDACKPSISTLRRWISKFRDRNVVSLVPKHVDKGRSNSITRELKDVLDDVIAKYYFLDTRPTISSVVGVYHHEIDLINSRRLPSQQLIKPCGMTVRRYIAKLDPYEVDVHRQGKFAAKKKHRAAVEILTVDGILDRWEIDHTLLDVLLVDDETGLVIGRPYFTVVLDKFSRMIMGYLLHLAAPNTETVLRVIERSVRPKAELLKRFPKVEHEWRGHGLPARIVPDNAAEFHSGDMISGFNELGIEIMYPRSRGPEMKGSVERFFRTQNMGFIHNLPGTTFSNYKDKGDYKSEKHACFTLPQLEAGIVKWIVDGYHQTPHRGLDLKTPAQVWAADEPNRQVRLPVDLDSLECILARRASVKVHHYGIQVDGHGYHSPELAELTLRLDHGEKVSVRYRDEIGHVWVHDRFRNLFLMVPIKDKRLQGMSRELLKAAKEKLRKLGKTNPSFEQLHKCHRDLQTEIKGAKQSQKMRERRAAALPKFDKEGRYADSPLPTSVSAEIEPFDQPSPAEKSLFKVTYRHPSMGG</sequence>
<dbReference type="AlphaFoldDB" id="A0A2U2D5X8"/>
<dbReference type="GO" id="GO:0015074">
    <property type="term" value="P:DNA integration"/>
    <property type="evidence" value="ECO:0007669"/>
    <property type="project" value="InterPro"/>
</dbReference>
<feature type="domain" description="Integrase catalytic" evidence="2">
    <location>
        <begin position="245"/>
        <end position="458"/>
    </location>
</feature>
<evidence type="ECO:0000313" key="3">
    <source>
        <dbReference type="EMBL" id="PWE43042.1"/>
    </source>
</evidence>
<dbReference type="GO" id="GO:0003676">
    <property type="term" value="F:nucleic acid binding"/>
    <property type="evidence" value="ECO:0007669"/>
    <property type="project" value="InterPro"/>
</dbReference>
<dbReference type="RefSeq" id="WP_109521361.1">
    <property type="nucleotide sequence ID" value="NZ_QFAW01000022.1"/>
</dbReference>
<gene>
    <name evidence="3" type="ORF">C9I49_16780</name>
</gene>
<accession>A0A2U2D5X8</accession>
<dbReference type="Gene3D" id="3.30.420.10">
    <property type="entry name" value="Ribonuclease H-like superfamily/Ribonuclease H"/>
    <property type="match status" value="1"/>
</dbReference>
<feature type="region of interest" description="Disordered" evidence="1">
    <location>
        <begin position="602"/>
        <end position="636"/>
    </location>
</feature>
<dbReference type="PROSITE" id="PS50994">
    <property type="entry name" value="INTEGRASE"/>
    <property type="match status" value="1"/>
</dbReference>
<dbReference type="InterPro" id="IPR001584">
    <property type="entry name" value="Integrase_cat-core"/>
</dbReference>
<evidence type="ECO:0000256" key="1">
    <source>
        <dbReference type="SAM" id="MobiDB-lite"/>
    </source>
</evidence>
<evidence type="ECO:0000313" key="4">
    <source>
        <dbReference type="Proteomes" id="UP000245056"/>
    </source>
</evidence>
<dbReference type="Pfam" id="PF09299">
    <property type="entry name" value="Mu-transpos_C"/>
    <property type="match status" value="1"/>
</dbReference>
<dbReference type="OrthoDB" id="501284at2"/>